<accession>A0A919Q4P9</accession>
<evidence type="ECO:0000313" key="5">
    <source>
        <dbReference type="Proteomes" id="UP000652354"/>
    </source>
</evidence>
<comment type="similarity">
    <text evidence="1">Belongs to the Rv1128c/1148c/1588c/1702c/1945/3466 family.</text>
</comment>
<dbReference type="InterPro" id="IPR002711">
    <property type="entry name" value="HNH"/>
</dbReference>
<proteinExistence type="inferred from homology"/>
<feature type="domain" description="HNH nuclease" evidence="3">
    <location>
        <begin position="378"/>
        <end position="429"/>
    </location>
</feature>
<evidence type="ECO:0000313" key="4">
    <source>
        <dbReference type="EMBL" id="GIG53795.1"/>
    </source>
</evidence>
<organism evidence="4 5">
    <name type="scientific">Demequina activiva</name>
    <dbReference type="NCBI Taxonomy" id="1582364"/>
    <lineage>
        <taxon>Bacteria</taxon>
        <taxon>Bacillati</taxon>
        <taxon>Actinomycetota</taxon>
        <taxon>Actinomycetes</taxon>
        <taxon>Micrococcales</taxon>
        <taxon>Demequinaceae</taxon>
        <taxon>Demequina</taxon>
    </lineage>
</organism>
<dbReference type="GO" id="GO:0008270">
    <property type="term" value="F:zinc ion binding"/>
    <property type="evidence" value="ECO:0007669"/>
    <property type="project" value="InterPro"/>
</dbReference>
<dbReference type="Pfam" id="PF02720">
    <property type="entry name" value="DUF222"/>
    <property type="match status" value="1"/>
</dbReference>
<evidence type="ECO:0000256" key="2">
    <source>
        <dbReference type="SAM" id="MobiDB-lite"/>
    </source>
</evidence>
<keyword evidence="5" id="KW-1185">Reference proteome</keyword>
<dbReference type="Gene3D" id="1.10.30.50">
    <property type="match status" value="1"/>
</dbReference>
<name>A0A919Q4P9_9MICO</name>
<dbReference type="EMBL" id="BONR01000001">
    <property type="protein sequence ID" value="GIG53795.1"/>
    <property type="molecule type" value="Genomic_DNA"/>
</dbReference>
<evidence type="ECO:0000256" key="1">
    <source>
        <dbReference type="ARBA" id="ARBA00023450"/>
    </source>
</evidence>
<feature type="region of interest" description="Disordered" evidence="2">
    <location>
        <begin position="477"/>
        <end position="503"/>
    </location>
</feature>
<dbReference type="InterPro" id="IPR003615">
    <property type="entry name" value="HNH_nuc"/>
</dbReference>
<reference evidence="4" key="1">
    <citation type="submission" date="2021-01" db="EMBL/GenBank/DDBJ databases">
        <title>Whole genome shotgun sequence of Demequina activiva NBRC 110675.</title>
        <authorList>
            <person name="Komaki H."/>
            <person name="Tamura T."/>
        </authorList>
    </citation>
    <scope>NUCLEOTIDE SEQUENCE</scope>
    <source>
        <strain evidence="4">NBRC 110675</strain>
    </source>
</reference>
<feature type="region of interest" description="Disordered" evidence="2">
    <location>
        <begin position="123"/>
        <end position="146"/>
    </location>
</feature>
<dbReference type="Proteomes" id="UP000652354">
    <property type="component" value="Unassembled WGS sequence"/>
</dbReference>
<dbReference type="GO" id="GO:0004519">
    <property type="term" value="F:endonuclease activity"/>
    <property type="evidence" value="ECO:0007669"/>
    <property type="project" value="InterPro"/>
</dbReference>
<dbReference type="InterPro" id="IPR003870">
    <property type="entry name" value="DUF222"/>
</dbReference>
<sequence>MSSPTLVERPAESGSLELRDALEHVCALLERLREPVAKGTLQGLGDGALMEVQRSLTRSQTALNLVRAAASGEIGRRSRPQDGVGGLSRQNGFRDPAAMIAQETGGSRREARTLIEAGRAMAEANEQARREREAAAQGRPAPQAPDPVYPAVAAALARGSIGVDAASTITRMLDSVSALYARDRLAEVERLLVSKAPGLSAERFQDVVRRHLSWLRAEAAQARQQRMAQERYVTVTEDAQGMVEIRAKLDPRSAAPLRTVLDALVKEGFRQQRDGNALAVDTRTAGQMRADALATMARHFLGCDAAPIAHATTTVVVRMGLEDLRRGAGAAEIDGAGGVLSAGELRQLAVDAQYLPVVLGGASESLDVGRAKRQFTPAQRVALVERDGGCAMCGAPPSHCEAHHIRWWNRDAGRSDLSNGVMLCVACHHTVHGAAWEIRASATEVWFVPPASVDPQRQPRQGGRARFGLTANEREMLARPGPAPGERPDVGAERMSAAAASIT</sequence>
<dbReference type="GO" id="GO:0003676">
    <property type="term" value="F:nucleic acid binding"/>
    <property type="evidence" value="ECO:0007669"/>
    <property type="project" value="InterPro"/>
</dbReference>
<dbReference type="SMART" id="SM00507">
    <property type="entry name" value="HNHc"/>
    <property type="match status" value="1"/>
</dbReference>
<dbReference type="AlphaFoldDB" id="A0A919Q4P9"/>
<dbReference type="RefSeq" id="WP_203653219.1">
    <property type="nucleotide sequence ID" value="NZ_BONR01000001.1"/>
</dbReference>
<protein>
    <recommendedName>
        <fullName evidence="3">HNH nuclease domain-containing protein</fullName>
    </recommendedName>
</protein>
<comment type="caution">
    <text evidence="4">The sequence shown here is derived from an EMBL/GenBank/DDBJ whole genome shotgun (WGS) entry which is preliminary data.</text>
</comment>
<evidence type="ECO:0000259" key="3">
    <source>
        <dbReference type="SMART" id="SM00507"/>
    </source>
</evidence>
<gene>
    <name evidence="4" type="ORF">Dac01nite_05470</name>
</gene>
<dbReference type="Pfam" id="PF01844">
    <property type="entry name" value="HNH"/>
    <property type="match status" value="1"/>
</dbReference>
<dbReference type="CDD" id="cd00085">
    <property type="entry name" value="HNHc"/>
    <property type="match status" value="1"/>
</dbReference>